<organism evidence="5 6">
    <name type="scientific">Dactylosporangium maewongense</name>
    <dbReference type="NCBI Taxonomy" id="634393"/>
    <lineage>
        <taxon>Bacteria</taxon>
        <taxon>Bacillati</taxon>
        <taxon>Actinomycetota</taxon>
        <taxon>Actinomycetes</taxon>
        <taxon>Micromonosporales</taxon>
        <taxon>Micromonosporaceae</taxon>
        <taxon>Dactylosporangium</taxon>
    </lineage>
</organism>
<gene>
    <name evidence="5" type="ORF">GCM10009827_104410</name>
</gene>
<sequence length="293" mass="30732">MSPRRTAVVTGAGRGLGRAYALALAAAGHAVIVNDLGADDGPAGAVVAEIESAGGTAVLSRHDVTDFAATRELVGLAVDTFGGLDVVVANAGILRDRTLASMTEADWDDVIAVHLKGTFTVAHHAAAHWRARAKAGADVDGRLITTTSASGLFGNIGQSNYAAAKAGIAAFTLVAAQELRPYGVSANCVAPSALTRLTEAPLRRYEGEITDRRRAELDPNWVARVVAWLCRPDTRDITGRVFDVRGPQVGIASGWHLEPTFTQPDDLDELDRALRSAIAATPPAADMEGQRHD</sequence>
<accession>A0ABN2CWQ5</accession>
<evidence type="ECO:0000256" key="2">
    <source>
        <dbReference type="ARBA" id="ARBA00023002"/>
    </source>
</evidence>
<dbReference type="PRINTS" id="PR00080">
    <property type="entry name" value="SDRFAMILY"/>
</dbReference>
<evidence type="ECO:0000256" key="3">
    <source>
        <dbReference type="RuleBase" id="RU000363"/>
    </source>
</evidence>
<dbReference type="Pfam" id="PF00106">
    <property type="entry name" value="adh_short"/>
    <property type="match status" value="1"/>
</dbReference>
<dbReference type="SUPFAM" id="SSF51735">
    <property type="entry name" value="NAD(P)-binding Rossmann-fold domains"/>
    <property type="match status" value="1"/>
</dbReference>
<keyword evidence="6" id="KW-1185">Reference proteome</keyword>
<protein>
    <submittedName>
        <fullName evidence="5">SDR family oxidoreductase</fullName>
    </submittedName>
</protein>
<dbReference type="Gene3D" id="3.40.50.720">
    <property type="entry name" value="NAD(P)-binding Rossmann-like Domain"/>
    <property type="match status" value="1"/>
</dbReference>
<dbReference type="InterPro" id="IPR057326">
    <property type="entry name" value="KR_dom"/>
</dbReference>
<keyword evidence="2" id="KW-0560">Oxidoreductase</keyword>
<proteinExistence type="inferred from homology"/>
<evidence type="ECO:0000313" key="6">
    <source>
        <dbReference type="Proteomes" id="UP001501470"/>
    </source>
</evidence>
<dbReference type="InterPro" id="IPR020904">
    <property type="entry name" value="Sc_DH/Rdtase_CS"/>
</dbReference>
<feature type="domain" description="Ketoreductase" evidence="4">
    <location>
        <begin position="5"/>
        <end position="192"/>
    </location>
</feature>
<reference evidence="5 6" key="1">
    <citation type="journal article" date="2019" name="Int. J. Syst. Evol. Microbiol.">
        <title>The Global Catalogue of Microorganisms (GCM) 10K type strain sequencing project: providing services to taxonomists for standard genome sequencing and annotation.</title>
        <authorList>
            <consortium name="The Broad Institute Genomics Platform"/>
            <consortium name="The Broad Institute Genome Sequencing Center for Infectious Disease"/>
            <person name="Wu L."/>
            <person name="Ma J."/>
        </authorList>
    </citation>
    <scope>NUCLEOTIDE SEQUENCE [LARGE SCALE GENOMIC DNA]</scope>
    <source>
        <strain evidence="5 6">JCM 15933</strain>
    </source>
</reference>
<dbReference type="InterPro" id="IPR002347">
    <property type="entry name" value="SDR_fam"/>
</dbReference>
<dbReference type="SMART" id="SM00822">
    <property type="entry name" value="PKS_KR"/>
    <property type="match status" value="1"/>
</dbReference>
<dbReference type="PRINTS" id="PR00081">
    <property type="entry name" value="GDHRDH"/>
</dbReference>
<evidence type="ECO:0000256" key="1">
    <source>
        <dbReference type="ARBA" id="ARBA00006484"/>
    </source>
</evidence>
<evidence type="ECO:0000259" key="4">
    <source>
        <dbReference type="SMART" id="SM00822"/>
    </source>
</evidence>
<dbReference type="PANTHER" id="PTHR45024">
    <property type="entry name" value="DEHYDROGENASES, SHORT CHAIN"/>
    <property type="match status" value="1"/>
</dbReference>
<dbReference type="PROSITE" id="PS00061">
    <property type="entry name" value="ADH_SHORT"/>
    <property type="match status" value="1"/>
</dbReference>
<comment type="caution">
    <text evidence="5">The sequence shown here is derived from an EMBL/GenBank/DDBJ whole genome shotgun (WGS) entry which is preliminary data.</text>
</comment>
<dbReference type="InterPro" id="IPR036291">
    <property type="entry name" value="NAD(P)-bd_dom_sf"/>
</dbReference>
<dbReference type="PANTHER" id="PTHR45024:SF2">
    <property type="entry name" value="SCP2 DOMAIN-CONTAINING PROTEIN"/>
    <property type="match status" value="1"/>
</dbReference>
<name>A0ABN2CWQ5_9ACTN</name>
<dbReference type="EMBL" id="BAAAQD010000036">
    <property type="protein sequence ID" value="GAA1565839.1"/>
    <property type="molecule type" value="Genomic_DNA"/>
</dbReference>
<dbReference type="InterPro" id="IPR051687">
    <property type="entry name" value="Peroxisomal_Beta-Oxidation"/>
</dbReference>
<dbReference type="Proteomes" id="UP001501470">
    <property type="component" value="Unassembled WGS sequence"/>
</dbReference>
<comment type="similarity">
    <text evidence="1 3">Belongs to the short-chain dehydrogenases/reductases (SDR) family.</text>
</comment>
<dbReference type="RefSeq" id="WP_344513081.1">
    <property type="nucleotide sequence ID" value="NZ_BAAAQD010000036.1"/>
</dbReference>
<evidence type="ECO:0000313" key="5">
    <source>
        <dbReference type="EMBL" id="GAA1565839.1"/>
    </source>
</evidence>